<dbReference type="InterPro" id="IPR013332">
    <property type="entry name" value="KPR_N"/>
</dbReference>
<dbReference type="InterPro" id="IPR036291">
    <property type="entry name" value="NAD(P)-bd_dom_sf"/>
</dbReference>
<dbReference type="GO" id="GO:0050661">
    <property type="term" value="F:NADP binding"/>
    <property type="evidence" value="ECO:0007669"/>
    <property type="project" value="TreeGrafter"/>
</dbReference>
<dbReference type="AlphaFoldDB" id="X1JGE5"/>
<proteinExistence type="inferred from homology"/>
<keyword evidence="3" id="KW-0521">NADP</keyword>
<dbReference type="NCBIfam" id="TIGR00745">
    <property type="entry name" value="apbA_panE"/>
    <property type="match status" value="1"/>
</dbReference>
<evidence type="ECO:0000259" key="6">
    <source>
        <dbReference type="Pfam" id="PF02558"/>
    </source>
</evidence>
<dbReference type="GO" id="GO:0015940">
    <property type="term" value="P:pantothenate biosynthetic process"/>
    <property type="evidence" value="ECO:0007669"/>
    <property type="project" value="InterPro"/>
</dbReference>
<dbReference type="EMBL" id="BARU01030926">
    <property type="protein sequence ID" value="GAH68833.1"/>
    <property type="molecule type" value="Genomic_DNA"/>
</dbReference>
<evidence type="ECO:0000256" key="2">
    <source>
        <dbReference type="ARBA" id="ARBA00013014"/>
    </source>
</evidence>
<evidence type="ECO:0000256" key="1">
    <source>
        <dbReference type="ARBA" id="ARBA00007870"/>
    </source>
</evidence>
<dbReference type="GO" id="GO:0005737">
    <property type="term" value="C:cytoplasm"/>
    <property type="evidence" value="ECO:0007669"/>
    <property type="project" value="TreeGrafter"/>
</dbReference>
<dbReference type="InterPro" id="IPR003710">
    <property type="entry name" value="ApbA"/>
</dbReference>
<dbReference type="EC" id="1.1.1.169" evidence="2"/>
<comment type="similarity">
    <text evidence="1">Belongs to the ketopantoate reductase family.</text>
</comment>
<dbReference type="InterPro" id="IPR050838">
    <property type="entry name" value="Ketopantoate_reductase"/>
</dbReference>
<feature type="domain" description="Ketopantoate reductase C-terminal" evidence="7">
    <location>
        <begin position="147"/>
        <end position="262"/>
    </location>
</feature>
<organism evidence="8">
    <name type="scientific">marine sediment metagenome</name>
    <dbReference type="NCBI Taxonomy" id="412755"/>
    <lineage>
        <taxon>unclassified sequences</taxon>
        <taxon>metagenomes</taxon>
        <taxon>ecological metagenomes</taxon>
    </lineage>
</organism>
<dbReference type="GO" id="GO:0008677">
    <property type="term" value="F:2-dehydropantoate 2-reductase activity"/>
    <property type="evidence" value="ECO:0007669"/>
    <property type="project" value="UniProtKB-EC"/>
</dbReference>
<dbReference type="InterPro" id="IPR013752">
    <property type="entry name" value="KPA_reductase"/>
</dbReference>
<dbReference type="PANTHER" id="PTHR43765">
    <property type="entry name" value="2-DEHYDROPANTOATE 2-REDUCTASE-RELATED"/>
    <property type="match status" value="1"/>
</dbReference>
<dbReference type="InterPro" id="IPR008927">
    <property type="entry name" value="6-PGluconate_DH-like_C_sf"/>
</dbReference>
<dbReference type="PANTHER" id="PTHR43765:SF2">
    <property type="entry name" value="2-DEHYDROPANTOATE 2-REDUCTASE"/>
    <property type="match status" value="1"/>
</dbReference>
<accession>X1JGE5</accession>
<dbReference type="SUPFAM" id="SSF51735">
    <property type="entry name" value="NAD(P)-binding Rossmann-fold domains"/>
    <property type="match status" value="1"/>
</dbReference>
<evidence type="ECO:0000256" key="3">
    <source>
        <dbReference type="ARBA" id="ARBA00022857"/>
    </source>
</evidence>
<dbReference type="Pfam" id="PF02558">
    <property type="entry name" value="ApbA"/>
    <property type="match status" value="1"/>
</dbReference>
<gene>
    <name evidence="8" type="ORF">S03H2_48986</name>
</gene>
<reference evidence="8" key="1">
    <citation type="journal article" date="2014" name="Front. Microbiol.">
        <title>High frequency of phylogenetically diverse reductive dehalogenase-homologous genes in deep subseafloor sedimentary metagenomes.</title>
        <authorList>
            <person name="Kawai M."/>
            <person name="Futagami T."/>
            <person name="Toyoda A."/>
            <person name="Takaki Y."/>
            <person name="Nishi S."/>
            <person name="Hori S."/>
            <person name="Arai W."/>
            <person name="Tsubouchi T."/>
            <person name="Morono Y."/>
            <person name="Uchiyama I."/>
            <person name="Ito T."/>
            <person name="Fujiyama A."/>
            <person name="Inagaki F."/>
            <person name="Takami H."/>
        </authorList>
    </citation>
    <scope>NUCLEOTIDE SEQUENCE</scope>
    <source>
        <strain evidence="8">Expedition CK06-06</strain>
    </source>
</reference>
<feature type="non-terminal residue" evidence="8">
    <location>
        <position position="263"/>
    </location>
</feature>
<dbReference type="InterPro" id="IPR013328">
    <property type="entry name" value="6PGD_dom2"/>
</dbReference>
<sequence>KENLLNLNVFTEPKYPNGPNTNDKFLFQYLFLTTKTYDLESAIDEYYELIKNSKYFIILQNGIGNIEIVKKKISHFKILRAVTSNGALMERDGHIIRTGEGITKIGFIKTENSEKETVKINKEDKKNLETLKTILNLANLETEIVDNIESVCWEKIFINVGINSFGALTGLRNGELLKIKGLRDIMKRAVIEAVKVAKKKGIELKAKNYVKIMLEVAKKTSMNKNSMLQDILNGKNKTEISFINEKIVSYGKQLGVDVSINEV</sequence>
<protein>
    <recommendedName>
        <fullName evidence="2">2-dehydropantoate 2-reductase</fullName>
        <ecNumber evidence="2">1.1.1.169</ecNumber>
    </recommendedName>
    <alternativeName>
        <fullName evidence="5">Ketopantoate reductase</fullName>
    </alternativeName>
</protein>
<dbReference type="Gene3D" id="1.10.1040.10">
    <property type="entry name" value="N-(1-d-carboxylethyl)-l-norvaline Dehydrogenase, domain 2"/>
    <property type="match status" value="1"/>
</dbReference>
<evidence type="ECO:0000313" key="8">
    <source>
        <dbReference type="EMBL" id="GAH68833.1"/>
    </source>
</evidence>
<keyword evidence="4" id="KW-0560">Oxidoreductase</keyword>
<evidence type="ECO:0000259" key="7">
    <source>
        <dbReference type="Pfam" id="PF08546"/>
    </source>
</evidence>
<dbReference type="Pfam" id="PF08546">
    <property type="entry name" value="ApbA_C"/>
    <property type="match status" value="1"/>
</dbReference>
<dbReference type="SUPFAM" id="SSF48179">
    <property type="entry name" value="6-phosphogluconate dehydrogenase C-terminal domain-like"/>
    <property type="match status" value="1"/>
</dbReference>
<comment type="caution">
    <text evidence="8">The sequence shown here is derived from an EMBL/GenBank/DDBJ whole genome shotgun (WGS) entry which is preliminary data.</text>
</comment>
<evidence type="ECO:0000256" key="5">
    <source>
        <dbReference type="ARBA" id="ARBA00032024"/>
    </source>
</evidence>
<name>X1JGE5_9ZZZZ</name>
<feature type="non-terminal residue" evidence="8">
    <location>
        <position position="1"/>
    </location>
</feature>
<evidence type="ECO:0000256" key="4">
    <source>
        <dbReference type="ARBA" id="ARBA00023002"/>
    </source>
</evidence>
<feature type="domain" description="Ketopantoate reductase N-terminal" evidence="6">
    <location>
        <begin position="23"/>
        <end position="107"/>
    </location>
</feature>
<dbReference type="Gene3D" id="3.40.50.720">
    <property type="entry name" value="NAD(P)-binding Rossmann-like Domain"/>
    <property type="match status" value="1"/>
</dbReference>